<evidence type="ECO:0000313" key="2">
    <source>
        <dbReference type="Proteomes" id="UP000654304"/>
    </source>
</evidence>
<reference evidence="1 2" key="1">
    <citation type="submission" date="2020-08" db="EMBL/GenBank/DDBJ databases">
        <title>Novel species isolated from subtropical streams in China.</title>
        <authorList>
            <person name="Lu H."/>
        </authorList>
    </citation>
    <scope>NUCLEOTIDE SEQUENCE [LARGE SCALE GENOMIC DNA]</scope>
    <source>
        <strain evidence="1 2">CY22W</strain>
    </source>
</reference>
<comment type="caution">
    <text evidence="1">The sequence shown here is derived from an EMBL/GenBank/DDBJ whole genome shotgun (WGS) entry which is preliminary data.</text>
</comment>
<accession>A0ABR7A164</accession>
<proteinExistence type="predicted"/>
<protein>
    <submittedName>
        <fullName evidence="1">Uncharacterized protein</fullName>
    </submittedName>
</protein>
<dbReference type="Proteomes" id="UP000654304">
    <property type="component" value="Unassembled WGS sequence"/>
</dbReference>
<sequence>MTSIGYEIVSSPLLQCPLCSNPFWKQDAKEVDIPQPEPQEKKGRLASILATLTGKKKKEEKKPVETNWLGVPNDVAHAVNSQVPTIGDWLTILNGSKGLSPERESIVRQKIWQKGNDHLRTRPDGTPCRKTPLFSNDFSEQNLLALLDLHKNNLIDSPTEKAEILRQLGRFDEALQVLETIKEEGLNRIATRIWELATKHDGSLQSLS</sequence>
<organism evidence="1 2">
    <name type="scientific">Undibacterium curvum</name>
    <dbReference type="NCBI Taxonomy" id="2762294"/>
    <lineage>
        <taxon>Bacteria</taxon>
        <taxon>Pseudomonadati</taxon>
        <taxon>Pseudomonadota</taxon>
        <taxon>Betaproteobacteria</taxon>
        <taxon>Burkholderiales</taxon>
        <taxon>Oxalobacteraceae</taxon>
        <taxon>Undibacterium</taxon>
    </lineage>
</organism>
<evidence type="ECO:0000313" key="1">
    <source>
        <dbReference type="EMBL" id="MBC3930577.1"/>
    </source>
</evidence>
<dbReference type="EMBL" id="JACOGD010000001">
    <property type="protein sequence ID" value="MBC3930577.1"/>
    <property type="molecule type" value="Genomic_DNA"/>
</dbReference>
<dbReference type="RefSeq" id="WP_186902433.1">
    <property type="nucleotide sequence ID" value="NZ_JACOGD010000001.1"/>
</dbReference>
<keyword evidence="2" id="KW-1185">Reference proteome</keyword>
<name>A0ABR7A164_9BURK</name>
<gene>
    <name evidence="1" type="ORF">H8K43_02735</name>
</gene>